<dbReference type="PANTHER" id="PTHR43046:SF14">
    <property type="entry name" value="MUTT_NUDIX FAMILY PROTEIN"/>
    <property type="match status" value="1"/>
</dbReference>
<evidence type="ECO:0000259" key="3">
    <source>
        <dbReference type="PROSITE" id="PS51462"/>
    </source>
</evidence>
<dbReference type="InterPro" id="IPR000086">
    <property type="entry name" value="NUDIX_hydrolase_dom"/>
</dbReference>
<evidence type="ECO:0000256" key="2">
    <source>
        <dbReference type="ARBA" id="ARBA00022801"/>
    </source>
</evidence>
<dbReference type="SUPFAM" id="SSF55811">
    <property type="entry name" value="Nudix"/>
    <property type="match status" value="1"/>
</dbReference>
<reference evidence="4" key="1">
    <citation type="submission" date="2020-02" db="EMBL/GenBank/DDBJ databases">
        <authorList>
            <person name="Meier V. D."/>
        </authorList>
    </citation>
    <scope>NUCLEOTIDE SEQUENCE</scope>
    <source>
        <strain evidence="4">AVDCRST_MAG86</strain>
    </source>
</reference>
<protein>
    <recommendedName>
        <fullName evidence="3">Nudix hydrolase domain-containing protein</fullName>
    </recommendedName>
</protein>
<keyword evidence="2" id="KW-0378">Hydrolase</keyword>
<dbReference type="Pfam" id="PF00293">
    <property type="entry name" value="NUDIX"/>
    <property type="match status" value="1"/>
</dbReference>
<name>A0A6J4VJZ8_9DEIN</name>
<accession>A0A6J4VJZ8</accession>
<dbReference type="InterPro" id="IPR015797">
    <property type="entry name" value="NUDIX_hydrolase-like_dom_sf"/>
</dbReference>
<evidence type="ECO:0000313" key="4">
    <source>
        <dbReference type="EMBL" id="CAA9575746.1"/>
    </source>
</evidence>
<dbReference type="PROSITE" id="PS00893">
    <property type="entry name" value="NUDIX_BOX"/>
    <property type="match status" value="1"/>
</dbReference>
<dbReference type="AlphaFoldDB" id="A0A6J4VJZ8"/>
<dbReference type="PANTHER" id="PTHR43046">
    <property type="entry name" value="GDP-MANNOSE MANNOSYL HYDROLASE"/>
    <property type="match status" value="1"/>
</dbReference>
<dbReference type="Gene3D" id="3.90.79.10">
    <property type="entry name" value="Nucleoside Triphosphate Pyrophosphohydrolase"/>
    <property type="match status" value="1"/>
</dbReference>
<evidence type="ECO:0000256" key="1">
    <source>
        <dbReference type="ARBA" id="ARBA00001946"/>
    </source>
</evidence>
<dbReference type="GO" id="GO:0016787">
    <property type="term" value="F:hydrolase activity"/>
    <property type="evidence" value="ECO:0007669"/>
    <property type="project" value="UniProtKB-KW"/>
</dbReference>
<feature type="domain" description="Nudix hydrolase" evidence="3">
    <location>
        <begin position="9"/>
        <end position="136"/>
    </location>
</feature>
<organism evidence="4">
    <name type="scientific">uncultured Truepera sp</name>
    <dbReference type="NCBI Taxonomy" id="543023"/>
    <lineage>
        <taxon>Bacteria</taxon>
        <taxon>Thermotogati</taxon>
        <taxon>Deinococcota</taxon>
        <taxon>Deinococci</taxon>
        <taxon>Trueperales</taxon>
        <taxon>Trueperaceae</taxon>
        <taxon>Truepera</taxon>
        <taxon>environmental samples</taxon>
    </lineage>
</organism>
<dbReference type="InterPro" id="IPR020084">
    <property type="entry name" value="NUDIX_hydrolase_CS"/>
</dbReference>
<comment type="cofactor">
    <cofactor evidence="1">
        <name>Mg(2+)</name>
        <dbReference type="ChEBI" id="CHEBI:18420"/>
    </cofactor>
</comment>
<gene>
    <name evidence="4" type="ORF">AVDCRST_MAG86-2158</name>
</gene>
<proteinExistence type="predicted"/>
<sequence>MTSDPDTTLFVVAVAVIIRREGTFLAMRRALTKDAGPGLWEALSGRVEAGEAPLKAAAREVREECGLTVQIDPRPVTSYPATRLELPMIVIVYRAYYGGGEVTLSGEHDRYEWLSPDAFAERSTLTPLIHAARLAFNV</sequence>
<dbReference type="PROSITE" id="PS51462">
    <property type="entry name" value="NUDIX"/>
    <property type="match status" value="1"/>
</dbReference>
<dbReference type="EMBL" id="CADCWP010000180">
    <property type="protein sequence ID" value="CAA9575746.1"/>
    <property type="molecule type" value="Genomic_DNA"/>
</dbReference>